<dbReference type="PANTHER" id="PTHR43221:SF1">
    <property type="entry name" value="PROTEASE HTPX"/>
    <property type="match status" value="1"/>
</dbReference>
<keyword evidence="4" id="KW-0812">Transmembrane</keyword>
<comment type="cofactor">
    <cofactor evidence="11">
        <name>Zn(2+)</name>
        <dbReference type="ChEBI" id="CHEBI:29105"/>
    </cofactor>
    <text evidence="11">Binds 1 zinc ion per subunit.</text>
</comment>
<evidence type="ECO:0000256" key="5">
    <source>
        <dbReference type="ARBA" id="ARBA00022723"/>
    </source>
</evidence>
<dbReference type="Gene3D" id="3.30.2010.10">
    <property type="entry name" value="Metalloproteases ('zincins'), catalytic domain"/>
    <property type="match status" value="1"/>
</dbReference>
<keyword evidence="9 11" id="KW-0482">Metalloprotease</keyword>
<keyword evidence="8" id="KW-1133">Transmembrane helix</keyword>
<comment type="subcellular location">
    <subcellularLocation>
        <location evidence="1">Cell membrane</location>
        <topology evidence="1">Multi-pass membrane protein</topology>
    </subcellularLocation>
</comment>
<evidence type="ECO:0000256" key="11">
    <source>
        <dbReference type="RuleBase" id="RU003983"/>
    </source>
</evidence>
<evidence type="ECO:0000313" key="14">
    <source>
        <dbReference type="Proteomes" id="UP000214596"/>
    </source>
</evidence>
<evidence type="ECO:0000259" key="12">
    <source>
        <dbReference type="Pfam" id="PF01435"/>
    </source>
</evidence>
<evidence type="ECO:0000256" key="8">
    <source>
        <dbReference type="ARBA" id="ARBA00022989"/>
    </source>
</evidence>
<organism evidence="13 14">
    <name type="scientific">Vibrio parahaemolyticus</name>
    <dbReference type="NCBI Taxonomy" id="670"/>
    <lineage>
        <taxon>Bacteria</taxon>
        <taxon>Pseudomonadati</taxon>
        <taxon>Pseudomonadota</taxon>
        <taxon>Gammaproteobacteria</taxon>
        <taxon>Vibrionales</taxon>
        <taxon>Vibrionaceae</taxon>
        <taxon>Vibrio</taxon>
    </lineage>
</organism>
<keyword evidence="3 11" id="KW-0645">Protease</keyword>
<dbReference type="EMBL" id="NIXT01004797">
    <property type="protein sequence ID" value="OXE28039.1"/>
    <property type="molecule type" value="Genomic_DNA"/>
</dbReference>
<name>A0A227IYV3_VIBPH</name>
<evidence type="ECO:0000313" key="13">
    <source>
        <dbReference type="EMBL" id="OXE28039.1"/>
    </source>
</evidence>
<feature type="domain" description="Peptidase M48" evidence="12">
    <location>
        <begin position="11"/>
        <end position="85"/>
    </location>
</feature>
<evidence type="ECO:0000256" key="4">
    <source>
        <dbReference type="ARBA" id="ARBA00022692"/>
    </source>
</evidence>
<evidence type="ECO:0000256" key="1">
    <source>
        <dbReference type="ARBA" id="ARBA00004651"/>
    </source>
</evidence>
<accession>A0A227IYV3</accession>
<evidence type="ECO:0000256" key="3">
    <source>
        <dbReference type="ARBA" id="ARBA00022670"/>
    </source>
</evidence>
<gene>
    <name evidence="13" type="ORF">CA163_35975</name>
</gene>
<keyword evidence="7 11" id="KW-0862">Zinc</keyword>
<dbReference type="GO" id="GO:0004222">
    <property type="term" value="F:metalloendopeptidase activity"/>
    <property type="evidence" value="ECO:0007669"/>
    <property type="project" value="InterPro"/>
</dbReference>
<evidence type="ECO:0000256" key="7">
    <source>
        <dbReference type="ARBA" id="ARBA00022833"/>
    </source>
</evidence>
<comment type="caution">
    <text evidence="13">The sequence shown here is derived from an EMBL/GenBank/DDBJ whole genome shotgun (WGS) entry which is preliminary data.</text>
</comment>
<evidence type="ECO:0000256" key="9">
    <source>
        <dbReference type="ARBA" id="ARBA00023049"/>
    </source>
</evidence>
<proteinExistence type="inferred from homology"/>
<comment type="similarity">
    <text evidence="11">Belongs to the peptidase M48 family.</text>
</comment>
<keyword evidence="10" id="KW-0472">Membrane</keyword>
<dbReference type="GO" id="GO:0046872">
    <property type="term" value="F:metal ion binding"/>
    <property type="evidence" value="ECO:0007669"/>
    <property type="project" value="UniProtKB-KW"/>
</dbReference>
<evidence type="ECO:0000256" key="10">
    <source>
        <dbReference type="ARBA" id="ARBA00023136"/>
    </source>
</evidence>
<reference evidence="13 14" key="1">
    <citation type="journal article" date="2017" name="Appl. Environ. Microbiol.">
        <title>Parallel evolution of two clades of a major Atlantic endemic Vibrio parahaemolyticus pathogen lineage by independent acquisition of related pathogenicity islands.</title>
        <authorList>
            <person name="Xu F."/>
            <person name="Gonzalez-Escalona N."/>
            <person name="Drees K.P."/>
            <person name="Sebra R.P."/>
            <person name="Cooper V.S."/>
            <person name="Jones S.H."/>
            <person name="Whistler C.A."/>
        </authorList>
    </citation>
    <scope>NUCLEOTIDE SEQUENCE [LARGE SCALE GENOMIC DNA]</scope>
    <source>
        <strain evidence="13 14">MAVP-3</strain>
    </source>
</reference>
<keyword evidence="5" id="KW-0479">Metal-binding</keyword>
<dbReference type="InterPro" id="IPR050083">
    <property type="entry name" value="HtpX_protease"/>
</dbReference>
<dbReference type="Proteomes" id="UP000214596">
    <property type="component" value="Unassembled WGS sequence"/>
</dbReference>
<dbReference type="Pfam" id="PF01435">
    <property type="entry name" value="Peptidase_M48"/>
    <property type="match status" value="1"/>
</dbReference>
<feature type="non-terminal residue" evidence="13">
    <location>
        <position position="1"/>
    </location>
</feature>
<dbReference type="PANTHER" id="PTHR43221">
    <property type="entry name" value="PROTEASE HTPX"/>
    <property type="match status" value="1"/>
</dbReference>
<keyword evidence="6 11" id="KW-0378">Hydrolase</keyword>
<feature type="non-terminal residue" evidence="13">
    <location>
        <position position="86"/>
    </location>
</feature>
<dbReference type="GO" id="GO:0006508">
    <property type="term" value="P:proteolysis"/>
    <property type="evidence" value="ECO:0007669"/>
    <property type="project" value="UniProtKB-KW"/>
</dbReference>
<sequence>GKLISTDTSNAKHRQLLNVVEEMSIASGIPVPPVYVMAEEHGINAFAAGMSIDDAVIGVTQGALDAFSRDELQGVIAHEFSHILNG</sequence>
<protein>
    <recommendedName>
        <fullName evidence="12">Peptidase M48 domain-containing protein</fullName>
    </recommendedName>
</protein>
<evidence type="ECO:0000256" key="2">
    <source>
        <dbReference type="ARBA" id="ARBA00022475"/>
    </source>
</evidence>
<keyword evidence="2" id="KW-1003">Cell membrane</keyword>
<dbReference type="AlphaFoldDB" id="A0A227IYV3"/>
<dbReference type="InterPro" id="IPR001915">
    <property type="entry name" value="Peptidase_M48"/>
</dbReference>
<dbReference type="GO" id="GO:0005886">
    <property type="term" value="C:plasma membrane"/>
    <property type="evidence" value="ECO:0007669"/>
    <property type="project" value="UniProtKB-SubCell"/>
</dbReference>
<evidence type="ECO:0000256" key="6">
    <source>
        <dbReference type="ARBA" id="ARBA00022801"/>
    </source>
</evidence>